<evidence type="ECO:0000313" key="3">
    <source>
        <dbReference type="EnsemblFungi" id="MAPG_03708T0"/>
    </source>
</evidence>
<dbReference type="EMBL" id="ADBL01000880">
    <property type="status" value="NOT_ANNOTATED_CDS"/>
    <property type="molecule type" value="Genomic_DNA"/>
</dbReference>
<reference evidence="4" key="1">
    <citation type="submission" date="2010-05" db="EMBL/GenBank/DDBJ databases">
        <title>The genome sequence of Magnaporthe poae strain ATCC 64411.</title>
        <authorList>
            <person name="Ma L.-J."/>
            <person name="Dead R."/>
            <person name="Young S."/>
            <person name="Zeng Q."/>
            <person name="Koehrsen M."/>
            <person name="Alvarado L."/>
            <person name="Berlin A."/>
            <person name="Chapman S.B."/>
            <person name="Chen Z."/>
            <person name="Freedman E."/>
            <person name="Gellesch M."/>
            <person name="Goldberg J."/>
            <person name="Griggs A."/>
            <person name="Gujja S."/>
            <person name="Heilman E.R."/>
            <person name="Heiman D."/>
            <person name="Hepburn T."/>
            <person name="Howarth C."/>
            <person name="Jen D."/>
            <person name="Larson L."/>
            <person name="Mehta T."/>
            <person name="Neiman D."/>
            <person name="Pearson M."/>
            <person name="Roberts A."/>
            <person name="Saif S."/>
            <person name="Shea T."/>
            <person name="Shenoy N."/>
            <person name="Sisk P."/>
            <person name="Stolte C."/>
            <person name="Sykes S."/>
            <person name="Walk T."/>
            <person name="White J."/>
            <person name="Yandava C."/>
            <person name="Haas B."/>
            <person name="Nusbaum C."/>
            <person name="Birren B."/>
        </authorList>
    </citation>
    <scope>NUCLEOTIDE SEQUENCE [LARGE SCALE GENOMIC DNA]</scope>
    <source>
        <strain evidence="4">ATCC 64411 / 73-15</strain>
    </source>
</reference>
<reference evidence="3" key="5">
    <citation type="submission" date="2015-06" db="UniProtKB">
        <authorList>
            <consortium name="EnsemblFungi"/>
        </authorList>
    </citation>
    <scope>IDENTIFICATION</scope>
    <source>
        <strain evidence="3">ATCC 64411</strain>
    </source>
</reference>
<dbReference type="AlphaFoldDB" id="A0A0C4DUR6"/>
<protein>
    <submittedName>
        <fullName evidence="2 3">Uncharacterized protein</fullName>
    </submittedName>
</protein>
<feature type="region of interest" description="Disordered" evidence="1">
    <location>
        <begin position="1"/>
        <end position="26"/>
    </location>
</feature>
<evidence type="ECO:0000313" key="4">
    <source>
        <dbReference type="Proteomes" id="UP000011715"/>
    </source>
</evidence>
<name>A0A0C4DUR6_MAGP6</name>
<dbReference type="Proteomes" id="UP000011715">
    <property type="component" value="Unassembled WGS sequence"/>
</dbReference>
<sequence length="99" mass="10929">MRAVQTSSWEEGPRQVTLGEPPAPSETQLQLRMKYVGLHNVVRSRASGQHYSASTLPHTHYFVIGMGPGFGTAVERLNVERRPPSRCPKVPMPPRSPPG</sequence>
<dbReference type="VEuPathDB" id="FungiDB:MAPG_03708"/>
<evidence type="ECO:0000313" key="2">
    <source>
        <dbReference type="EMBL" id="KLU84669.1"/>
    </source>
</evidence>
<dbReference type="eggNOG" id="ENOG502SIN0">
    <property type="taxonomic scope" value="Eukaryota"/>
</dbReference>
<keyword evidence="4" id="KW-1185">Reference proteome</keyword>
<proteinExistence type="predicted"/>
<reference evidence="2" key="2">
    <citation type="submission" date="2010-05" db="EMBL/GenBank/DDBJ databases">
        <title>The Genome Sequence of Magnaporthe poae strain ATCC 64411.</title>
        <authorList>
            <consortium name="The Broad Institute Genome Sequencing Platform"/>
            <consortium name="Broad Institute Genome Sequencing Center for Infectious Disease"/>
            <person name="Ma L.-J."/>
            <person name="Dead R."/>
            <person name="Young S."/>
            <person name="Zeng Q."/>
            <person name="Koehrsen M."/>
            <person name="Alvarado L."/>
            <person name="Berlin A."/>
            <person name="Chapman S.B."/>
            <person name="Chen Z."/>
            <person name="Freedman E."/>
            <person name="Gellesch M."/>
            <person name="Goldberg J."/>
            <person name="Griggs A."/>
            <person name="Gujja S."/>
            <person name="Heilman E.R."/>
            <person name="Heiman D."/>
            <person name="Hepburn T."/>
            <person name="Howarth C."/>
            <person name="Jen D."/>
            <person name="Larson L."/>
            <person name="Mehta T."/>
            <person name="Neiman D."/>
            <person name="Pearson M."/>
            <person name="Roberts A."/>
            <person name="Saif S."/>
            <person name="Shea T."/>
            <person name="Shenoy N."/>
            <person name="Sisk P."/>
            <person name="Stolte C."/>
            <person name="Sykes S."/>
            <person name="Walk T."/>
            <person name="White J."/>
            <person name="Yandava C."/>
            <person name="Haas B."/>
            <person name="Nusbaum C."/>
            <person name="Birren B."/>
        </authorList>
    </citation>
    <scope>NUCLEOTIDE SEQUENCE</scope>
    <source>
        <strain evidence="2">ATCC 64411</strain>
    </source>
</reference>
<dbReference type="STRING" id="644358.A0A0C4DUR6"/>
<feature type="compositionally biased region" description="Pro residues" evidence="1">
    <location>
        <begin position="90"/>
        <end position="99"/>
    </location>
</feature>
<dbReference type="OrthoDB" id="809632at2759"/>
<organism evidence="3 4">
    <name type="scientific">Magnaporthiopsis poae (strain ATCC 64411 / 73-15)</name>
    <name type="common">Kentucky bluegrass fungus</name>
    <name type="synonym">Magnaporthe poae</name>
    <dbReference type="NCBI Taxonomy" id="644358"/>
    <lineage>
        <taxon>Eukaryota</taxon>
        <taxon>Fungi</taxon>
        <taxon>Dikarya</taxon>
        <taxon>Ascomycota</taxon>
        <taxon>Pezizomycotina</taxon>
        <taxon>Sordariomycetes</taxon>
        <taxon>Sordariomycetidae</taxon>
        <taxon>Magnaporthales</taxon>
        <taxon>Magnaporthaceae</taxon>
        <taxon>Magnaporthiopsis</taxon>
    </lineage>
</organism>
<evidence type="ECO:0000256" key="1">
    <source>
        <dbReference type="SAM" id="MobiDB-lite"/>
    </source>
</evidence>
<dbReference type="EMBL" id="GL876968">
    <property type="protein sequence ID" value="KLU84669.1"/>
    <property type="molecule type" value="Genomic_DNA"/>
</dbReference>
<reference evidence="3" key="4">
    <citation type="journal article" date="2015" name="G3 (Bethesda)">
        <title>Genome sequences of three phytopathogenic species of the Magnaporthaceae family of fungi.</title>
        <authorList>
            <person name="Okagaki L.H."/>
            <person name="Nunes C.C."/>
            <person name="Sailsbery J."/>
            <person name="Clay B."/>
            <person name="Brown D."/>
            <person name="John T."/>
            <person name="Oh Y."/>
            <person name="Young N."/>
            <person name="Fitzgerald M."/>
            <person name="Haas B.J."/>
            <person name="Zeng Q."/>
            <person name="Young S."/>
            <person name="Adiconis X."/>
            <person name="Fan L."/>
            <person name="Levin J.Z."/>
            <person name="Mitchell T.K."/>
            <person name="Okubara P.A."/>
            <person name="Farman M.L."/>
            <person name="Kohn L.M."/>
            <person name="Birren B."/>
            <person name="Ma L.-J."/>
            <person name="Dean R.A."/>
        </authorList>
    </citation>
    <scope>NUCLEOTIDE SEQUENCE</scope>
    <source>
        <strain evidence="3">ATCC 64411 / 73-15</strain>
    </source>
</reference>
<dbReference type="EnsemblFungi" id="MAPG_03708T0">
    <property type="protein sequence ID" value="MAPG_03708T0"/>
    <property type="gene ID" value="MAPG_03708"/>
</dbReference>
<accession>A0A0C4DUR6</accession>
<reference evidence="2" key="3">
    <citation type="submission" date="2011-03" db="EMBL/GenBank/DDBJ databases">
        <title>Annotation of Magnaporthe poae ATCC 64411.</title>
        <authorList>
            <person name="Ma L.-J."/>
            <person name="Dead R."/>
            <person name="Young S.K."/>
            <person name="Zeng Q."/>
            <person name="Gargeya S."/>
            <person name="Fitzgerald M."/>
            <person name="Haas B."/>
            <person name="Abouelleil A."/>
            <person name="Alvarado L."/>
            <person name="Arachchi H.M."/>
            <person name="Berlin A."/>
            <person name="Brown A."/>
            <person name="Chapman S.B."/>
            <person name="Chen Z."/>
            <person name="Dunbar C."/>
            <person name="Freedman E."/>
            <person name="Gearin G."/>
            <person name="Gellesch M."/>
            <person name="Goldberg J."/>
            <person name="Griggs A."/>
            <person name="Gujja S."/>
            <person name="Heiman D."/>
            <person name="Howarth C."/>
            <person name="Larson L."/>
            <person name="Lui A."/>
            <person name="MacDonald P.J.P."/>
            <person name="Mehta T."/>
            <person name="Montmayeur A."/>
            <person name="Murphy C."/>
            <person name="Neiman D."/>
            <person name="Pearson M."/>
            <person name="Priest M."/>
            <person name="Roberts A."/>
            <person name="Saif S."/>
            <person name="Shea T."/>
            <person name="Shenoy N."/>
            <person name="Sisk P."/>
            <person name="Stolte C."/>
            <person name="Sykes S."/>
            <person name="Yandava C."/>
            <person name="Wortman J."/>
            <person name="Nusbaum C."/>
            <person name="Birren B."/>
        </authorList>
    </citation>
    <scope>NUCLEOTIDE SEQUENCE</scope>
    <source>
        <strain evidence="2">ATCC 64411</strain>
    </source>
</reference>
<gene>
    <name evidence="2" type="ORF">MAPG_03708</name>
</gene>
<feature type="region of interest" description="Disordered" evidence="1">
    <location>
        <begin position="80"/>
        <end position="99"/>
    </location>
</feature>